<feature type="region of interest" description="Disordered" evidence="1">
    <location>
        <begin position="78"/>
        <end position="100"/>
    </location>
</feature>
<dbReference type="AlphaFoldDB" id="A0AAV1KFK3"/>
<reference evidence="2 3" key="1">
    <citation type="submission" date="2023-11" db="EMBL/GenBank/DDBJ databases">
        <authorList>
            <person name="Hedman E."/>
            <person name="Englund M."/>
            <person name="Stromberg M."/>
            <person name="Nyberg Akerstrom W."/>
            <person name="Nylinder S."/>
            <person name="Jareborg N."/>
            <person name="Kallberg Y."/>
            <person name="Kronander E."/>
        </authorList>
    </citation>
    <scope>NUCLEOTIDE SEQUENCE [LARGE SCALE GENOMIC DNA]</scope>
</reference>
<protein>
    <recommendedName>
        <fullName evidence="4">PHD-type domain-containing protein</fullName>
    </recommendedName>
</protein>
<accession>A0AAV1KFK3</accession>
<dbReference type="InterPro" id="IPR011011">
    <property type="entry name" value="Znf_FYVE_PHD"/>
</dbReference>
<name>A0AAV1KFK3_9NEOP</name>
<evidence type="ECO:0000313" key="2">
    <source>
        <dbReference type="EMBL" id="CAK1581580.1"/>
    </source>
</evidence>
<sequence length="293" mass="32598">MPNKIDCVGCRNPIVAKKHLQCSMCQQPYDLQCANIKLSLFNSMTGDQKAKWKCVLCISKQPKTDNTDTPVRVGVEGVNRNRGAAAVSPQDSQDDDRAQSETIPAKDLQLLMMEVRQFKEEMRATRLQMELLNGTLAGLVLRIDESDGKIEKLEACVGILEGRLADSSTSTDVGSLLDTIEQLKCDLNERDQELLCNDIEITSIPEERGENLIHIVTTLAVKLGVNLSENDLVSATRVGRVYMSSESVPEPRPRPIVVKLGRRALKDQYCMGIVWALLQRQQLTDIEKKCSAI</sequence>
<dbReference type="Gene3D" id="3.30.40.10">
    <property type="entry name" value="Zinc/RING finger domain, C3HC4 (zinc finger)"/>
    <property type="match status" value="1"/>
</dbReference>
<dbReference type="EMBL" id="CAVLGL010000035">
    <property type="protein sequence ID" value="CAK1581580.1"/>
    <property type="molecule type" value="Genomic_DNA"/>
</dbReference>
<comment type="caution">
    <text evidence="2">The sequence shown here is derived from an EMBL/GenBank/DDBJ whole genome shotgun (WGS) entry which is preliminary data.</text>
</comment>
<proteinExistence type="predicted"/>
<keyword evidence="3" id="KW-1185">Reference proteome</keyword>
<evidence type="ECO:0000256" key="1">
    <source>
        <dbReference type="SAM" id="MobiDB-lite"/>
    </source>
</evidence>
<dbReference type="SUPFAM" id="SSF57903">
    <property type="entry name" value="FYVE/PHD zinc finger"/>
    <property type="match status" value="1"/>
</dbReference>
<dbReference type="CDD" id="cd15489">
    <property type="entry name" value="PHD_SF"/>
    <property type="match status" value="1"/>
</dbReference>
<evidence type="ECO:0000313" key="3">
    <source>
        <dbReference type="Proteomes" id="UP001314205"/>
    </source>
</evidence>
<organism evidence="2 3">
    <name type="scientific">Parnassius mnemosyne</name>
    <name type="common">clouded apollo</name>
    <dbReference type="NCBI Taxonomy" id="213953"/>
    <lineage>
        <taxon>Eukaryota</taxon>
        <taxon>Metazoa</taxon>
        <taxon>Ecdysozoa</taxon>
        <taxon>Arthropoda</taxon>
        <taxon>Hexapoda</taxon>
        <taxon>Insecta</taxon>
        <taxon>Pterygota</taxon>
        <taxon>Neoptera</taxon>
        <taxon>Endopterygota</taxon>
        <taxon>Lepidoptera</taxon>
        <taxon>Glossata</taxon>
        <taxon>Ditrysia</taxon>
        <taxon>Papilionoidea</taxon>
        <taxon>Papilionidae</taxon>
        <taxon>Parnassiinae</taxon>
        <taxon>Parnassini</taxon>
        <taxon>Parnassius</taxon>
        <taxon>Driopa</taxon>
    </lineage>
</organism>
<gene>
    <name evidence="2" type="ORF">PARMNEM_LOCUS3226</name>
</gene>
<dbReference type="InterPro" id="IPR013083">
    <property type="entry name" value="Znf_RING/FYVE/PHD"/>
</dbReference>
<evidence type="ECO:0008006" key="4">
    <source>
        <dbReference type="Google" id="ProtNLM"/>
    </source>
</evidence>
<dbReference type="Proteomes" id="UP001314205">
    <property type="component" value="Unassembled WGS sequence"/>
</dbReference>